<keyword evidence="3" id="KW-1185">Reference proteome</keyword>
<evidence type="ECO:0000313" key="2">
    <source>
        <dbReference type="EMBL" id="VEL31141.1"/>
    </source>
</evidence>
<accession>A0A3S5CLK8</accession>
<organism evidence="2 3">
    <name type="scientific">Protopolystoma xenopodis</name>
    <dbReference type="NCBI Taxonomy" id="117903"/>
    <lineage>
        <taxon>Eukaryota</taxon>
        <taxon>Metazoa</taxon>
        <taxon>Spiralia</taxon>
        <taxon>Lophotrochozoa</taxon>
        <taxon>Platyhelminthes</taxon>
        <taxon>Monogenea</taxon>
        <taxon>Polyopisthocotylea</taxon>
        <taxon>Polystomatidea</taxon>
        <taxon>Polystomatidae</taxon>
        <taxon>Protopolystoma</taxon>
    </lineage>
</organism>
<name>A0A3S5CLK8_9PLAT</name>
<evidence type="ECO:0000313" key="3">
    <source>
        <dbReference type="Proteomes" id="UP000784294"/>
    </source>
</evidence>
<protein>
    <submittedName>
        <fullName evidence="2">Uncharacterized protein</fullName>
    </submittedName>
</protein>
<gene>
    <name evidence="2" type="ORF">PXEA_LOCUS24581</name>
</gene>
<dbReference type="AlphaFoldDB" id="A0A3S5CLK8"/>
<comment type="caution">
    <text evidence="2">The sequence shown here is derived from an EMBL/GenBank/DDBJ whole genome shotgun (WGS) entry which is preliminary data.</text>
</comment>
<proteinExistence type="predicted"/>
<evidence type="ECO:0000256" key="1">
    <source>
        <dbReference type="SAM" id="MobiDB-lite"/>
    </source>
</evidence>
<dbReference type="EMBL" id="CAAALY010119132">
    <property type="protein sequence ID" value="VEL31141.1"/>
    <property type="molecule type" value="Genomic_DNA"/>
</dbReference>
<reference evidence="2" key="1">
    <citation type="submission" date="2018-11" db="EMBL/GenBank/DDBJ databases">
        <authorList>
            <consortium name="Pathogen Informatics"/>
        </authorList>
    </citation>
    <scope>NUCLEOTIDE SEQUENCE</scope>
</reference>
<sequence>MGTSARLVLTPSSTSSRARKARKASKANVVVTGSNATWTPLHKLYRPASRDSG</sequence>
<feature type="region of interest" description="Disordered" evidence="1">
    <location>
        <begin position="1"/>
        <end position="28"/>
    </location>
</feature>
<dbReference type="Proteomes" id="UP000784294">
    <property type="component" value="Unassembled WGS sequence"/>
</dbReference>